<dbReference type="HOGENOM" id="CLU_3126120_0_0_1"/>
<dbReference type="Proteomes" id="UP000002058">
    <property type="component" value="Unassembled WGS sequence"/>
</dbReference>
<name>C4JL35_UNCRE</name>
<protein>
    <submittedName>
        <fullName evidence="1">Uncharacterized protein</fullName>
    </submittedName>
</protein>
<evidence type="ECO:0000313" key="1">
    <source>
        <dbReference type="EMBL" id="EEP75404.1"/>
    </source>
</evidence>
<reference evidence="2" key="1">
    <citation type="journal article" date="2009" name="Genome Res.">
        <title>Comparative genomic analyses of the human fungal pathogens Coccidioides and their relatives.</title>
        <authorList>
            <person name="Sharpton T.J."/>
            <person name="Stajich J.E."/>
            <person name="Rounsley S.D."/>
            <person name="Gardner M.J."/>
            <person name="Wortman J.R."/>
            <person name="Jordar V.S."/>
            <person name="Maiti R."/>
            <person name="Kodira C.D."/>
            <person name="Neafsey D.E."/>
            <person name="Zeng Q."/>
            <person name="Hung C.-Y."/>
            <person name="McMahan C."/>
            <person name="Muszewska A."/>
            <person name="Grynberg M."/>
            <person name="Mandel M.A."/>
            <person name="Kellner E.M."/>
            <person name="Barker B.M."/>
            <person name="Galgiani J.N."/>
            <person name="Orbach M.J."/>
            <person name="Kirkland T.N."/>
            <person name="Cole G.T."/>
            <person name="Henn M.R."/>
            <person name="Birren B.W."/>
            <person name="Taylor J.W."/>
        </authorList>
    </citation>
    <scope>NUCLEOTIDE SEQUENCE [LARGE SCALE GENOMIC DNA]</scope>
    <source>
        <strain evidence="2">UAMH 1704</strain>
    </source>
</reference>
<keyword evidence="2" id="KW-1185">Reference proteome</keyword>
<accession>C4JL35</accession>
<gene>
    <name evidence="1" type="ORF">UREG_00250</name>
</gene>
<dbReference type="KEGG" id="ure:UREG_00250"/>
<dbReference type="GeneID" id="8444901"/>
<evidence type="ECO:0000313" key="2">
    <source>
        <dbReference type="Proteomes" id="UP000002058"/>
    </source>
</evidence>
<organism evidence="1 2">
    <name type="scientific">Uncinocarpus reesii (strain UAMH 1704)</name>
    <dbReference type="NCBI Taxonomy" id="336963"/>
    <lineage>
        <taxon>Eukaryota</taxon>
        <taxon>Fungi</taxon>
        <taxon>Dikarya</taxon>
        <taxon>Ascomycota</taxon>
        <taxon>Pezizomycotina</taxon>
        <taxon>Eurotiomycetes</taxon>
        <taxon>Eurotiomycetidae</taxon>
        <taxon>Onygenales</taxon>
        <taxon>Onygenaceae</taxon>
        <taxon>Uncinocarpus</taxon>
    </lineage>
</organism>
<dbReference type="EMBL" id="CH476615">
    <property type="protein sequence ID" value="EEP75404.1"/>
    <property type="molecule type" value="Genomic_DNA"/>
</dbReference>
<dbReference type="RefSeq" id="XP_002540737.1">
    <property type="nucleotide sequence ID" value="XM_002540691.1"/>
</dbReference>
<proteinExistence type="predicted"/>
<sequence>MYLKLANPTSSQHFEDSNHQFRPYESQIMKKAPIPACVGDLLYDGHVYHI</sequence>
<dbReference type="AlphaFoldDB" id="C4JL35"/>
<dbReference type="InParanoid" id="C4JL35"/>
<dbReference type="VEuPathDB" id="FungiDB:UREG_00250"/>